<gene>
    <name evidence="8" type="ORF">CJ263_09650</name>
</gene>
<proteinExistence type="inferred from homology"/>
<organism evidence="8 9">
    <name type="scientific">Maribacter cobaltidurans</name>
    <dbReference type="NCBI Taxonomy" id="1178778"/>
    <lineage>
        <taxon>Bacteria</taxon>
        <taxon>Pseudomonadati</taxon>
        <taxon>Bacteroidota</taxon>
        <taxon>Flavobacteriia</taxon>
        <taxon>Flavobacteriales</taxon>
        <taxon>Flavobacteriaceae</taxon>
        <taxon>Maribacter</taxon>
    </lineage>
</organism>
<dbReference type="EMBL" id="CP022957">
    <property type="protein sequence ID" value="ASV30454.1"/>
    <property type="molecule type" value="Genomic_DNA"/>
</dbReference>
<name>A0A223V4W7_9FLAO</name>
<dbReference type="PANTHER" id="PTHR13693:SF77">
    <property type="entry name" value="8-AMINO-7-OXONONANOATE SYNTHASE"/>
    <property type="match status" value="1"/>
</dbReference>
<dbReference type="InterPro" id="IPR050087">
    <property type="entry name" value="AON_synthase_class-II"/>
</dbReference>
<keyword evidence="4" id="KW-0808">Transferase</keyword>
<protein>
    <submittedName>
        <fullName evidence="8">8-amino-7-oxononanoate synthase</fullName>
    </submittedName>
</protein>
<dbReference type="GO" id="GO:0016740">
    <property type="term" value="F:transferase activity"/>
    <property type="evidence" value="ECO:0007669"/>
    <property type="project" value="UniProtKB-KW"/>
</dbReference>
<keyword evidence="5 6" id="KW-0663">Pyridoxal phosphate</keyword>
<dbReference type="SUPFAM" id="SSF53383">
    <property type="entry name" value="PLP-dependent transferases"/>
    <property type="match status" value="1"/>
</dbReference>
<dbReference type="Gene3D" id="3.40.640.10">
    <property type="entry name" value="Type I PLP-dependent aspartate aminotransferase-like (Major domain)"/>
    <property type="match status" value="1"/>
</dbReference>
<evidence type="ECO:0000313" key="9">
    <source>
        <dbReference type="Proteomes" id="UP000215244"/>
    </source>
</evidence>
<dbReference type="InterPro" id="IPR015424">
    <property type="entry name" value="PyrdxlP-dep_Trfase"/>
</dbReference>
<evidence type="ECO:0000256" key="5">
    <source>
        <dbReference type="ARBA" id="ARBA00022898"/>
    </source>
</evidence>
<dbReference type="InterPro" id="IPR015422">
    <property type="entry name" value="PyrdxlP-dep_Trfase_small"/>
</dbReference>
<comment type="pathway">
    <text evidence="2">Lipid metabolism.</text>
</comment>
<dbReference type="Pfam" id="PF00155">
    <property type="entry name" value="Aminotran_1_2"/>
    <property type="match status" value="1"/>
</dbReference>
<feature type="domain" description="Aminotransferase class I/classII large" evidence="7">
    <location>
        <begin position="31"/>
        <end position="368"/>
    </location>
</feature>
<evidence type="ECO:0000256" key="2">
    <source>
        <dbReference type="ARBA" id="ARBA00005189"/>
    </source>
</evidence>
<evidence type="ECO:0000256" key="1">
    <source>
        <dbReference type="ARBA" id="ARBA00001933"/>
    </source>
</evidence>
<comment type="cofactor">
    <cofactor evidence="1 6">
        <name>pyridoxal 5'-phosphate</name>
        <dbReference type="ChEBI" id="CHEBI:597326"/>
    </cofactor>
</comment>
<dbReference type="InterPro" id="IPR004839">
    <property type="entry name" value="Aminotransferase_I/II_large"/>
</dbReference>
<evidence type="ECO:0000259" key="7">
    <source>
        <dbReference type="Pfam" id="PF00155"/>
    </source>
</evidence>
<dbReference type="KEGG" id="marb:CJ263_09650"/>
<comment type="similarity">
    <text evidence="3">Belongs to the class-II pyridoxal-phosphate-dependent aminotransferase family. BioF subfamily.</text>
</comment>
<dbReference type="AlphaFoldDB" id="A0A223V4W7"/>
<dbReference type="Proteomes" id="UP000215244">
    <property type="component" value="Chromosome"/>
</dbReference>
<evidence type="ECO:0000256" key="4">
    <source>
        <dbReference type="ARBA" id="ARBA00022679"/>
    </source>
</evidence>
<dbReference type="PANTHER" id="PTHR13693">
    <property type="entry name" value="CLASS II AMINOTRANSFERASE/8-AMINO-7-OXONONANOATE SYNTHASE"/>
    <property type="match status" value="1"/>
</dbReference>
<evidence type="ECO:0000313" key="8">
    <source>
        <dbReference type="EMBL" id="ASV30454.1"/>
    </source>
</evidence>
<dbReference type="Gene3D" id="3.90.1150.10">
    <property type="entry name" value="Aspartate Aminotransferase, domain 1"/>
    <property type="match status" value="1"/>
</dbReference>
<dbReference type="GO" id="GO:0009102">
    <property type="term" value="P:biotin biosynthetic process"/>
    <property type="evidence" value="ECO:0007669"/>
    <property type="project" value="TreeGrafter"/>
</dbReference>
<dbReference type="InterPro" id="IPR015421">
    <property type="entry name" value="PyrdxlP-dep_Trfase_major"/>
</dbReference>
<sequence length="386" mass="42979">MTEFPTKLSRLLENRKKEDTFRTLSSSNGSIDFFSNDYLGFARDENLFSKTFQLLLKEEVASNGSTGSRLLSGNHKLYGQLESLLTSFYKADNALVFNSGYDANIGFFGAVPQRGDFIFYDEFIHASIREGIRLSNAKAYSFSHNDLSDLRQKVDLALNRNKNVEEANIYIVTESVFSMDGDTPDLSAFIQYSKQNDYYLIVDEAHAVGTTGVNGEGLVPQLGIENDVFARTVTFGKAIGCHGAAILGSNELRDYLINFARPFIYTTALTPHTLATIIASHSFFNDIGENSRIKLMENIEFFKNQVSAKGLNKHFIASNNAIQSCVLPSNKKVKAVSKKLGDDGFEVKAILSPTVPEGQERLRFCIHSFNSKEEIGLVLQLLAKYI</sequence>
<dbReference type="OrthoDB" id="9807157at2"/>
<dbReference type="GO" id="GO:0030170">
    <property type="term" value="F:pyridoxal phosphate binding"/>
    <property type="evidence" value="ECO:0007669"/>
    <property type="project" value="InterPro"/>
</dbReference>
<accession>A0A223V4W7</accession>
<dbReference type="PROSITE" id="PS00599">
    <property type="entry name" value="AA_TRANSFER_CLASS_2"/>
    <property type="match status" value="1"/>
</dbReference>
<reference evidence="8 9" key="1">
    <citation type="submission" date="2017-08" db="EMBL/GenBank/DDBJ databases">
        <title>The complete genome sequence of Maribacter sp. B1, isolated from deep-sea sediment.</title>
        <authorList>
            <person name="Wu Y.-H."/>
            <person name="Cheng H."/>
            <person name="Xu X.-W."/>
        </authorList>
    </citation>
    <scope>NUCLEOTIDE SEQUENCE [LARGE SCALE GENOMIC DNA]</scope>
    <source>
        <strain evidence="8 9">B1</strain>
    </source>
</reference>
<evidence type="ECO:0000256" key="6">
    <source>
        <dbReference type="RuleBase" id="RU003693"/>
    </source>
</evidence>
<dbReference type="RefSeq" id="WP_094997073.1">
    <property type="nucleotide sequence ID" value="NZ_BMJL01000002.1"/>
</dbReference>
<keyword evidence="9" id="KW-1185">Reference proteome</keyword>
<evidence type="ECO:0000256" key="3">
    <source>
        <dbReference type="ARBA" id="ARBA00010008"/>
    </source>
</evidence>
<dbReference type="InterPro" id="IPR001917">
    <property type="entry name" value="Aminotrans_II_pyridoxalP_BS"/>
</dbReference>